<feature type="signal peptide" evidence="1">
    <location>
        <begin position="1"/>
        <end position="25"/>
    </location>
</feature>
<name>A0ABT7ZRI1_9FLAO</name>
<dbReference type="EMBL" id="JASDDK010000001">
    <property type="protein sequence ID" value="MDN3491626.1"/>
    <property type="molecule type" value="Genomic_DNA"/>
</dbReference>
<organism evidence="2 3">
    <name type="scientific">Winogradskyella bathintestinalis</name>
    <dbReference type="NCBI Taxonomy" id="3035208"/>
    <lineage>
        <taxon>Bacteria</taxon>
        <taxon>Pseudomonadati</taxon>
        <taxon>Bacteroidota</taxon>
        <taxon>Flavobacteriia</taxon>
        <taxon>Flavobacteriales</taxon>
        <taxon>Flavobacteriaceae</taxon>
        <taxon>Winogradskyella</taxon>
    </lineage>
</organism>
<evidence type="ECO:0000313" key="2">
    <source>
        <dbReference type="EMBL" id="MDN3491626.1"/>
    </source>
</evidence>
<sequence>MKLLKKATYALIFAVIYGISFPCTAQQNTTVTTIETRAPFTVNHVYFQEWYAGIKVGGTGINIFLPIIDLAENVEINEIYFRNLQGQLSKKDGRYFATLKNKSRNYTFRKSEKPADYPFTLKDDECIISYIENDIVKYFKISTINEVAGTYYENGPPTIYQTETSTGLAALDDDMVEN</sequence>
<proteinExistence type="predicted"/>
<reference evidence="2 3" key="1">
    <citation type="journal article" date="2023" name="Int. J. Syst. Evol. Microbiol.">
        <title>Winogradskyella bathintestinalis sp. nov., isolated from the intestine of the deep-sea loosejaw dragonfish, Malacosteus niger.</title>
        <authorList>
            <person name="Uniacke-Lowe S."/>
            <person name="Johnson C.N."/>
            <person name="Stanton C."/>
            <person name="Hill C."/>
            <person name="Ross P."/>
        </authorList>
    </citation>
    <scope>NUCLEOTIDE SEQUENCE [LARGE SCALE GENOMIC DNA]</scope>
    <source>
        <strain evidence="2 3">APC 3343</strain>
    </source>
</reference>
<feature type="chain" id="PRO_5046705610" evidence="1">
    <location>
        <begin position="26"/>
        <end position="178"/>
    </location>
</feature>
<protein>
    <submittedName>
        <fullName evidence="2">Uncharacterized protein</fullName>
    </submittedName>
</protein>
<dbReference type="RefSeq" id="WP_290205322.1">
    <property type="nucleotide sequence ID" value="NZ_JASDDK010000001.1"/>
</dbReference>
<comment type="caution">
    <text evidence="2">The sequence shown here is derived from an EMBL/GenBank/DDBJ whole genome shotgun (WGS) entry which is preliminary data.</text>
</comment>
<dbReference type="Proteomes" id="UP001231197">
    <property type="component" value="Unassembled WGS sequence"/>
</dbReference>
<gene>
    <name evidence="2" type="ORF">QMA06_02760</name>
</gene>
<evidence type="ECO:0000256" key="1">
    <source>
        <dbReference type="SAM" id="SignalP"/>
    </source>
</evidence>
<keyword evidence="3" id="KW-1185">Reference proteome</keyword>
<keyword evidence="1" id="KW-0732">Signal</keyword>
<accession>A0ABT7ZRI1</accession>
<evidence type="ECO:0000313" key="3">
    <source>
        <dbReference type="Proteomes" id="UP001231197"/>
    </source>
</evidence>